<dbReference type="Proteomes" id="UP000288805">
    <property type="component" value="Unassembled WGS sequence"/>
</dbReference>
<proteinExistence type="predicted"/>
<accession>A0A438IGF3</accession>
<comment type="caution">
    <text evidence="1">The sequence shown here is derived from an EMBL/GenBank/DDBJ whole genome shotgun (WGS) entry which is preliminary data.</text>
</comment>
<dbReference type="EMBL" id="QGNW01000111">
    <property type="protein sequence ID" value="RVW95810.1"/>
    <property type="molecule type" value="Genomic_DNA"/>
</dbReference>
<name>A0A438IGF3_VITVI</name>
<dbReference type="AlphaFoldDB" id="A0A438IGF3"/>
<evidence type="ECO:0000313" key="1">
    <source>
        <dbReference type="EMBL" id="RVW95810.1"/>
    </source>
</evidence>
<protein>
    <submittedName>
        <fullName evidence="1">Uncharacterized protein</fullName>
    </submittedName>
</protein>
<gene>
    <name evidence="1" type="ORF">CK203_025701</name>
</gene>
<evidence type="ECO:0000313" key="2">
    <source>
        <dbReference type="Proteomes" id="UP000288805"/>
    </source>
</evidence>
<reference evidence="1 2" key="1">
    <citation type="journal article" date="2018" name="PLoS Genet.">
        <title>Population sequencing reveals clonal diversity and ancestral inbreeding in the grapevine cultivar Chardonnay.</title>
        <authorList>
            <person name="Roach M.J."/>
            <person name="Johnson D.L."/>
            <person name="Bohlmann J."/>
            <person name="van Vuuren H.J."/>
            <person name="Jones S.J."/>
            <person name="Pretorius I.S."/>
            <person name="Schmidt S.A."/>
            <person name="Borneman A.R."/>
        </authorList>
    </citation>
    <scope>NUCLEOTIDE SEQUENCE [LARGE SCALE GENOMIC DNA]</scope>
    <source>
        <strain evidence="2">cv. Chardonnay</strain>
        <tissue evidence="1">Leaf</tissue>
    </source>
</reference>
<sequence length="86" mass="9702">MVNPIYKKAFKHLQPDSAGGQLLEKIPLNIFSLGLITWEEVHIAASMKPKLYHLLEHRAANCRHFVIPLWRGSGYATMFAPSSISN</sequence>
<organism evidence="1 2">
    <name type="scientific">Vitis vinifera</name>
    <name type="common">Grape</name>
    <dbReference type="NCBI Taxonomy" id="29760"/>
    <lineage>
        <taxon>Eukaryota</taxon>
        <taxon>Viridiplantae</taxon>
        <taxon>Streptophyta</taxon>
        <taxon>Embryophyta</taxon>
        <taxon>Tracheophyta</taxon>
        <taxon>Spermatophyta</taxon>
        <taxon>Magnoliopsida</taxon>
        <taxon>eudicotyledons</taxon>
        <taxon>Gunneridae</taxon>
        <taxon>Pentapetalae</taxon>
        <taxon>rosids</taxon>
        <taxon>Vitales</taxon>
        <taxon>Vitaceae</taxon>
        <taxon>Viteae</taxon>
        <taxon>Vitis</taxon>
    </lineage>
</organism>